<dbReference type="GO" id="GO:0016051">
    <property type="term" value="P:carbohydrate biosynthetic process"/>
    <property type="evidence" value="ECO:0007669"/>
    <property type="project" value="InterPro"/>
</dbReference>
<dbReference type="Gene3D" id="3.90.1210.10">
    <property type="entry name" value="Antifreeze-like/N-acetylneuraminic acid synthase C-terminal domain"/>
    <property type="match status" value="1"/>
</dbReference>
<dbReference type="Gene3D" id="3.20.20.70">
    <property type="entry name" value="Aldolase class I"/>
    <property type="match status" value="1"/>
</dbReference>
<dbReference type="GO" id="GO:0047444">
    <property type="term" value="F:N-acylneuraminate-9-phosphate synthase activity"/>
    <property type="evidence" value="ECO:0007669"/>
    <property type="project" value="TreeGrafter"/>
</dbReference>
<dbReference type="EC" id="2.5.1.56" evidence="2"/>
<dbReference type="InterPro" id="IPR057736">
    <property type="entry name" value="SAF_PseI/NeuA/NeuB"/>
</dbReference>
<feature type="domain" description="AFP-like" evidence="1">
    <location>
        <begin position="292"/>
        <end position="347"/>
    </location>
</feature>
<name>F2NJR2_DESAR</name>
<dbReference type="CDD" id="cd11615">
    <property type="entry name" value="SAF_NeuB_like"/>
    <property type="match status" value="1"/>
</dbReference>
<proteinExistence type="predicted"/>
<dbReference type="PANTHER" id="PTHR42966:SF1">
    <property type="entry name" value="SIALIC ACID SYNTHASE"/>
    <property type="match status" value="1"/>
</dbReference>
<evidence type="ECO:0000313" key="2">
    <source>
        <dbReference type="EMBL" id="AEB09717.1"/>
    </source>
</evidence>
<dbReference type="InterPro" id="IPR006190">
    <property type="entry name" value="SAF_AFP_Neu5Ac"/>
</dbReference>
<dbReference type="Proteomes" id="UP000000483">
    <property type="component" value="Chromosome"/>
</dbReference>
<dbReference type="eggNOG" id="COG2089">
    <property type="taxonomic scope" value="Bacteria"/>
</dbReference>
<dbReference type="PANTHER" id="PTHR42966">
    <property type="entry name" value="N-ACETYLNEURAMINATE SYNTHASE"/>
    <property type="match status" value="1"/>
</dbReference>
<dbReference type="Pfam" id="PF08666">
    <property type="entry name" value="SAF"/>
    <property type="match status" value="1"/>
</dbReference>
<dbReference type="EMBL" id="CP002629">
    <property type="protein sequence ID" value="AEB09717.1"/>
    <property type="molecule type" value="Genomic_DNA"/>
</dbReference>
<dbReference type="HOGENOM" id="CLU_040465_0_0_7"/>
<dbReference type="SUPFAM" id="SSF51269">
    <property type="entry name" value="AFP III-like domain"/>
    <property type="match status" value="1"/>
</dbReference>
<dbReference type="STRING" id="880072.Desac_1879"/>
<gene>
    <name evidence="2" type="ordered locus">Desac_1879</name>
</gene>
<sequence>MRSEISIGHKTISEHSPLFIIAETGVTCNYDLNIAKELIDVVAESDADAIKFIFWFPEEIMSDKTITYSYDSLEGPKTENMFAMLNQLRFSLDEWRELKAYGDKRKVIIFSTVNSPSGIEYAETLGLEAYKLSSWDYNYLPLWRRIAALKKPVIIDTGPVKLAEMAKVMQLMLEAQNDQCILLHCTSADSLAEKNMGTIPYLRDTFHALVGYSSRDCHDETDIMAVALGAVVLEKRLTLARNLPGHHHILSKEPGEFADYVRLIRQVQAAKGRHELNPSQKDLIERRKWFRHLVANQDIPQGTKLTPEMLEGKRPEPGVSPEYLDFFVGRVTKRPLKYNEAISWDDI</sequence>
<dbReference type="InterPro" id="IPR051690">
    <property type="entry name" value="PseI-like"/>
</dbReference>
<evidence type="ECO:0000259" key="1">
    <source>
        <dbReference type="PROSITE" id="PS50844"/>
    </source>
</evidence>
<dbReference type="InterPro" id="IPR013132">
    <property type="entry name" value="PseI/NeuA/B-like_N"/>
</dbReference>
<reference evidence="2 3" key="1">
    <citation type="journal article" date="2011" name="Stand. Genomic Sci.">
        <title>Complete genome sequence of the acetate-degrading sulfate reducer Desulfobacca acetoxidans type strain (ASRB2).</title>
        <authorList>
            <person name="Goker M."/>
            <person name="Teshima H."/>
            <person name="Lapidus A."/>
            <person name="Nolan M."/>
            <person name="Lucas S."/>
            <person name="Hammon N."/>
            <person name="Deshpande S."/>
            <person name="Cheng J.F."/>
            <person name="Tapia R."/>
            <person name="Han C."/>
            <person name="Goodwin L."/>
            <person name="Pitluck S."/>
            <person name="Huntemann M."/>
            <person name="Liolios K."/>
            <person name="Ivanova N."/>
            <person name="Pagani I."/>
            <person name="Mavromatis K."/>
            <person name="Ovchinikova G."/>
            <person name="Pati A."/>
            <person name="Chen A."/>
            <person name="Palaniappan K."/>
            <person name="Land M."/>
            <person name="Hauser L."/>
            <person name="Brambilla E.M."/>
            <person name="Rohde M."/>
            <person name="Spring S."/>
            <person name="Detter J.C."/>
            <person name="Woyke T."/>
            <person name="Bristow J."/>
            <person name="Eisen J.A."/>
            <person name="Markowitz V."/>
            <person name="Hugenholtz P."/>
            <person name="Kyrpides N.C."/>
            <person name="Klenk H.P."/>
        </authorList>
    </citation>
    <scope>NUCLEOTIDE SEQUENCE [LARGE SCALE GENOMIC DNA]</scope>
    <source>
        <strain evidence="3">ATCC 700848 / DSM 11109 / ASRB2</strain>
    </source>
</reference>
<accession>F2NJR2</accession>
<organism evidence="2 3">
    <name type="scientific">Desulfobacca acetoxidans (strain ATCC 700848 / DSM 11109 / ASRB2)</name>
    <dbReference type="NCBI Taxonomy" id="880072"/>
    <lineage>
        <taxon>Bacteria</taxon>
        <taxon>Pseudomonadati</taxon>
        <taxon>Thermodesulfobacteriota</taxon>
        <taxon>Desulfobaccia</taxon>
        <taxon>Desulfobaccales</taxon>
        <taxon>Desulfobaccaceae</taxon>
        <taxon>Desulfobacca</taxon>
    </lineage>
</organism>
<dbReference type="SUPFAM" id="SSF51569">
    <property type="entry name" value="Aldolase"/>
    <property type="match status" value="1"/>
</dbReference>
<dbReference type="GO" id="GO:0050462">
    <property type="term" value="F:N-acetylneuraminate synthase activity"/>
    <property type="evidence" value="ECO:0007669"/>
    <property type="project" value="UniProtKB-EC"/>
</dbReference>
<reference evidence="3" key="2">
    <citation type="submission" date="2011-03" db="EMBL/GenBank/DDBJ databases">
        <title>The complete genome of Desulfobacca acetoxidans DSM 11109.</title>
        <authorList>
            <consortium name="US DOE Joint Genome Institute (JGI-PGF)"/>
            <person name="Lucas S."/>
            <person name="Copeland A."/>
            <person name="Lapidus A."/>
            <person name="Bruce D."/>
            <person name="Goodwin L."/>
            <person name="Pitluck S."/>
            <person name="Peters L."/>
            <person name="Kyrpides N."/>
            <person name="Mavromatis K."/>
            <person name="Ivanova N."/>
            <person name="Ovchinnikova G."/>
            <person name="Teshima H."/>
            <person name="Detter J.C."/>
            <person name="Han C."/>
            <person name="Land M."/>
            <person name="Hauser L."/>
            <person name="Markowitz V."/>
            <person name="Cheng J.-F."/>
            <person name="Hugenholtz P."/>
            <person name="Woyke T."/>
            <person name="Wu D."/>
            <person name="Spring S."/>
            <person name="Schueler E."/>
            <person name="Brambilla E."/>
            <person name="Klenk H.-P."/>
            <person name="Eisen J.A."/>
        </authorList>
    </citation>
    <scope>NUCLEOTIDE SEQUENCE [LARGE SCALE GENOMIC DNA]</scope>
    <source>
        <strain evidence="3">ATCC 700848 / DSM 11109 / ASRB2</strain>
    </source>
</reference>
<dbReference type="InterPro" id="IPR036732">
    <property type="entry name" value="AFP_Neu5c_C_sf"/>
</dbReference>
<dbReference type="AlphaFoldDB" id="F2NJR2"/>
<dbReference type="RefSeq" id="WP_013706826.1">
    <property type="nucleotide sequence ID" value="NC_015388.1"/>
</dbReference>
<keyword evidence="3" id="KW-1185">Reference proteome</keyword>
<dbReference type="KEGG" id="dao:Desac_1879"/>
<dbReference type="InterPro" id="IPR013785">
    <property type="entry name" value="Aldolase_TIM"/>
</dbReference>
<dbReference type="PROSITE" id="PS50844">
    <property type="entry name" value="AFP_LIKE"/>
    <property type="match status" value="1"/>
</dbReference>
<evidence type="ECO:0000313" key="3">
    <source>
        <dbReference type="Proteomes" id="UP000000483"/>
    </source>
</evidence>
<protein>
    <submittedName>
        <fullName evidence="2">N-acetylneuraminate synthase</fullName>
        <ecNumber evidence="2">2.5.1.56</ecNumber>
    </submittedName>
</protein>
<keyword evidence="2" id="KW-0808">Transferase</keyword>
<dbReference type="InterPro" id="IPR013974">
    <property type="entry name" value="SAF"/>
</dbReference>
<dbReference type="Pfam" id="PF03102">
    <property type="entry name" value="NeuB"/>
    <property type="match status" value="1"/>
</dbReference>